<dbReference type="OrthoDB" id="2408877at2759"/>
<accession>A0A0C3Q1W2</accession>
<evidence type="ECO:0000259" key="3">
    <source>
        <dbReference type="Pfam" id="PF13359"/>
    </source>
</evidence>
<dbReference type="GO" id="GO:0046872">
    <property type="term" value="F:metal ion binding"/>
    <property type="evidence" value="ECO:0007669"/>
    <property type="project" value="UniProtKB-KW"/>
</dbReference>
<organism evidence="4 5">
    <name type="scientific">Tulasnella calospora MUT 4182</name>
    <dbReference type="NCBI Taxonomy" id="1051891"/>
    <lineage>
        <taxon>Eukaryota</taxon>
        <taxon>Fungi</taxon>
        <taxon>Dikarya</taxon>
        <taxon>Basidiomycota</taxon>
        <taxon>Agaricomycotina</taxon>
        <taxon>Agaricomycetes</taxon>
        <taxon>Cantharellales</taxon>
        <taxon>Tulasnellaceae</taxon>
        <taxon>Tulasnella</taxon>
    </lineage>
</organism>
<proteinExistence type="predicted"/>
<keyword evidence="5" id="KW-1185">Reference proteome</keyword>
<dbReference type="Pfam" id="PF13359">
    <property type="entry name" value="DDE_Tnp_4"/>
    <property type="match status" value="1"/>
</dbReference>
<dbReference type="HOGENOM" id="CLU_018552_9_2_1"/>
<dbReference type="InterPro" id="IPR027806">
    <property type="entry name" value="HARBI1_dom"/>
</dbReference>
<comment type="cofactor">
    <cofactor evidence="1">
        <name>a divalent metal cation</name>
        <dbReference type="ChEBI" id="CHEBI:60240"/>
    </cofactor>
</comment>
<dbReference type="STRING" id="1051891.A0A0C3Q1W2"/>
<feature type="non-terminal residue" evidence="4">
    <location>
        <position position="1"/>
    </location>
</feature>
<dbReference type="AlphaFoldDB" id="A0A0C3Q1W2"/>
<keyword evidence="2" id="KW-0479">Metal-binding</keyword>
<name>A0A0C3Q1W2_9AGAM</name>
<evidence type="ECO:0000256" key="1">
    <source>
        <dbReference type="ARBA" id="ARBA00001968"/>
    </source>
</evidence>
<evidence type="ECO:0000313" key="4">
    <source>
        <dbReference type="EMBL" id="KIO22285.1"/>
    </source>
</evidence>
<feature type="non-terminal residue" evidence="4">
    <location>
        <position position="95"/>
    </location>
</feature>
<sequence>PNWFFEDGEFMWADSAYTVSPRVIPVHKKPASDNPLNAQFDATVAQLRIRSEHCMGALKGHWQSLRGLRIVINRKRDHDTACNWIRMCIILHNLL</sequence>
<evidence type="ECO:0000256" key="2">
    <source>
        <dbReference type="ARBA" id="ARBA00022723"/>
    </source>
</evidence>
<reference evidence="4 5" key="1">
    <citation type="submission" date="2014-04" db="EMBL/GenBank/DDBJ databases">
        <authorList>
            <consortium name="DOE Joint Genome Institute"/>
            <person name="Kuo A."/>
            <person name="Girlanda M."/>
            <person name="Perotto S."/>
            <person name="Kohler A."/>
            <person name="Nagy L.G."/>
            <person name="Floudas D."/>
            <person name="Copeland A."/>
            <person name="Barry K.W."/>
            <person name="Cichocki N."/>
            <person name="Veneault-Fourrey C."/>
            <person name="LaButti K."/>
            <person name="Lindquist E.A."/>
            <person name="Lipzen A."/>
            <person name="Lundell T."/>
            <person name="Morin E."/>
            <person name="Murat C."/>
            <person name="Sun H."/>
            <person name="Tunlid A."/>
            <person name="Henrissat B."/>
            <person name="Grigoriev I.V."/>
            <person name="Hibbett D.S."/>
            <person name="Martin F."/>
            <person name="Nordberg H.P."/>
            <person name="Cantor M.N."/>
            <person name="Hua S.X."/>
        </authorList>
    </citation>
    <scope>NUCLEOTIDE SEQUENCE [LARGE SCALE GENOMIC DNA]</scope>
    <source>
        <strain evidence="4 5">MUT 4182</strain>
    </source>
</reference>
<gene>
    <name evidence="4" type="ORF">M407DRAFT_43965</name>
</gene>
<dbReference type="Proteomes" id="UP000054248">
    <property type="component" value="Unassembled WGS sequence"/>
</dbReference>
<feature type="domain" description="DDE Tnp4" evidence="3">
    <location>
        <begin position="6"/>
        <end position="93"/>
    </location>
</feature>
<dbReference type="EMBL" id="KN823113">
    <property type="protein sequence ID" value="KIO22285.1"/>
    <property type="molecule type" value="Genomic_DNA"/>
</dbReference>
<protein>
    <recommendedName>
        <fullName evidence="3">DDE Tnp4 domain-containing protein</fullName>
    </recommendedName>
</protein>
<evidence type="ECO:0000313" key="5">
    <source>
        <dbReference type="Proteomes" id="UP000054248"/>
    </source>
</evidence>
<reference evidence="5" key="2">
    <citation type="submission" date="2015-01" db="EMBL/GenBank/DDBJ databases">
        <title>Evolutionary Origins and Diversification of the Mycorrhizal Mutualists.</title>
        <authorList>
            <consortium name="DOE Joint Genome Institute"/>
            <consortium name="Mycorrhizal Genomics Consortium"/>
            <person name="Kohler A."/>
            <person name="Kuo A."/>
            <person name="Nagy L.G."/>
            <person name="Floudas D."/>
            <person name="Copeland A."/>
            <person name="Barry K.W."/>
            <person name="Cichocki N."/>
            <person name="Veneault-Fourrey C."/>
            <person name="LaButti K."/>
            <person name="Lindquist E.A."/>
            <person name="Lipzen A."/>
            <person name="Lundell T."/>
            <person name="Morin E."/>
            <person name="Murat C."/>
            <person name="Riley R."/>
            <person name="Ohm R."/>
            <person name="Sun H."/>
            <person name="Tunlid A."/>
            <person name="Henrissat B."/>
            <person name="Grigoriev I.V."/>
            <person name="Hibbett D.S."/>
            <person name="Martin F."/>
        </authorList>
    </citation>
    <scope>NUCLEOTIDE SEQUENCE [LARGE SCALE GENOMIC DNA]</scope>
    <source>
        <strain evidence="5">MUT 4182</strain>
    </source>
</reference>